<keyword evidence="2 5" id="KW-0812">Transmembrane</keyword>
<sequence length="454" mass="44533">MTASKTVPASSPGPEEPSEADRLRALLRTPAYLKALVFSALIGVPVSLAAFWFLVGLHELEHVMWADLPEALGRASPPAWWPLPLLAVAGIVVGLVVTRLPGAGGHVPAGGLHAGGASTAALPGVVVAAVASLPLGAVLGPEAPLIALGGGLALLFRRLVRAPATPQSTALLGAAGAAAAVSAIFGNPLIAAVLLIEVAGVGGPQLFVVMLPALLSSGVGAVVFTGFGRWTGLETGSLSLGFPTAPPRLDAGDVVWSVLLAVGVGALVHLLVVGGRLTAAFVAASPFVRTVVCAVAAGGCATLYSVVTGRTPADVASSGQATLAGLASDPHAWGVGALVAVLLFKGAAYALCLGSLRGGLVFPVLFLGAAAGVLLAPLPGLGVIPGASAGMAAASAAALRLPVSSVALVVLLLGNSETIPVVILAAVTAFATAELLPPGPPLTPRRPRGGARAA</sequence>
<dbReference type="RefSeq" id="WP_399613063.1">
    <property type="nucleotide sequence ID" value="NZ_JBITYT010000004.1"/>
</dbReference>
<dbReference type="SUPFAM" id="SSF81340">
    <property type="entry name" value="Clc chloride channel"/>
    <property type="match status" value="1"/>
</dbReference>
<keyword evidence="7" id="KW-1185">Reference proteome</keyword>
<dbReference type="PRINTS" id="PR00762">
    <property type="entry name" value="CLCHANNEL"/>
</dbReference>
<accession>A0ABW8CQD8</accession>
<dbReference type="PANTHER" id="PTHR43427">
    <property type="entry name" value="CHLORIDE CHANNEL PROTEIN CLC-E"/>
    <property type="match status" value="1"/>
</dbReference>
<feature type="transmembrane region" description="Helical" evidence="5">
    <location>
        <begin position="79"/>
        <end position="98"/>
    </location>
</feature>
<feature type="transmembrane region" description="Helical" evidence="5">
    <location>
        <begin position="110"/>
        <end position="131"/>
    </location>
</feature>
<evidence type="ECO:0000256" key="4">
    <source>
        <dbReference type="ARBA" id="ARBA00023136"/>
    </source>
</evidence>
<dbReference type="Proteomes" id="UP001614391">
    <property type="component" value="Unassembled WGS sequence"/>
</dbReference>
<name>A0ABW8CQD8_STRBI</name>
<feature type="transmembrane region" description="Helical" evidence="5">
    <location>
        <begin position="254"/>
        <end position="275"/>
    </location>
</feature>
<evidence type="ECO:0000313" key="6">
    <source>
        <dbReference type="EMBL" id="MFI9119770.1"/>
    </source>
</evidence>
<keyword evidence="4 5" id="KW-0472">Membrane</keyword>
<protein>
    <submittedName>
        <fullName evidence="6">Chloride channel protein</fullName>
    </submittedName>
</protein>
<dbReference type="CDD" id="cd00400">
    <property type="entry name" value="Voltage_gated_ClC"/>
    <property type="match status" value="1"/>
</dbReference>
<dbReference type="EMBL" id="JBITYT010000004">
    <property type="protein sequence ID" value="MFI9119770.1"/>
    <property type="molecule type" value="Genomic_DNA"/>
</dbReference>
<dbReference type="InterPro" id="IPR050368">
    <property type="entry name" value="ClC-type_chloride_channel"/>
</dbReference>
<evidence type="ECO:0000256" key="3">
    <source>
        <dbReference type="ARBA" id="ARBA00022989"/>
    </source>
</evidence>
<feature type="transmembrane region" description="Helical" evidence="5">
    <location>
        <begin position="172"/>
        <end position="196"/>
    </location>
</feature>
<evidence type="ECO:0000256" key="2">
    <source>
        <dbReference type="ARBA" id="ARBA00022692"/>
    </source>
</evidence>
<gene>
    <name evidence="6" type="ORF">ACIGW0_10305</name>
</gene>
<dbReference type="PANTHER" id="PTHR43427:SF12">
    <property type="entry name" value="CHLORIDE TRANSPORTER"/>
    <property type="match status" value="1"/>
</dbReference>
<dbReference type="InterPro" id="IPR001807">
    <property type="entry name" value="ClC"/>
</dbReference>
<evidence type="ECO:0000256" key="1">
    <source>
        <dbReference type="ARBA" id="ARBA00004141"/>
    </source>
</evidence>
<evidence type="ECO:0000256" key="5">
    <source>
        <dbReference type="SAM" id="Phobius"/>
    </source>
</evidence>
<proteinExistence type="predicted"/>
<evidence type="ECO:0000313" key="7">
    <source>
        <dbReference type="Proteomes" id="UP001614391"/>
    </source>
</evidence>
<organism evidence="6 7">
    <name type="scientific">Streptomyces bikiniensis</name>
    <dbReference type="NCBI Taxonomy" id="1896"/>
    <lineage>
        <taxon>Bacteria</taxon>
        <taxon>Bacillati</taxon>
        <taxon>Actinomycetota</taxon>
        <taxon>Actinomycetes</taxon>
        <taxon>Kitasatosporales</taxon>
        <taxon>Streptomycetaceae</taxon>
        <taxon>Streptomyces</taxon>
    </lineage>
</organism>
<feature type="transmembrane region" description="Helical" evidence="5">
    <location>
        <begin position="31"/>
        <end position="55"/>
    </location>
</feature>
<dbReference type="InterPro" id="IPR014743">
    <property type="entry name" value="Cl-channel_core"/>
</dbReference>
<feature type="transmembrane region" description="Helical" evidence="5">
    <location>
        <begin position="332"/>
        <end position="353"/>
    </location>
</feature>
<keyword evidence="3 5" id="KW-1133">Transmembrane helix</keyword>
<comment type="caution">
    <text evidence="6">The sequence shown here is derived from an EMBL/GenBank/DDBJ whole genome shotgun (WGS) entry which is preliminary data.</text>
</comment>
<feature type="transmembrane region" description="Helical" evidence="5">
    <location>
        <begin position="419"/>
        <end position="436"/>
    </location>
</feature>
<feature type="transmembrane region" description="Helical" evidence="5">
    <location>
        <begin position="360"/>
        <end position="378"/>
    </location>
</feature>
<reference evidence="6 7" key="1">
    <citation type="submission" date="2024-10" db="EMBL/GenBank/DDBJ databases">
        <title>The Natural Products Discovery Center: Release of the First 8490 Sequenced Strains for Exploring Actinobacteria Biosynthetic Diversity.</title>
        <authorList>
            <person name="Kalkreuter E."/>
            <person name="Kautsar S.A."/>
            <person name="Yang D."/>
            <person name="Bader C.D."/>
            <person name="Teijaro C.N."/>
            <person name="Fluegel L."/>
            <person name="Davis C.M."/>
            <person name="Simpson J.R."/>
            <person name="Lauterbach L."/>
            <person name="Steele A.D."/>
            <person name="Gui C."/>
            <person name="Meng S."/>
            <person name="Li G."/>
            <person name="Viehrig K."/>
            <person name="Ye F."/>
            <person name="Su P."/>
            <person name="Kiefer A.F."/>
            <person name="Nichols A."/>
            <person name="Cepeda A.J."/>
            <person name="Yan W."/>
            <person name="Fan B."/>
            <person name="Jiang Y."/>
            <person name="Adhikari A."/>
            <person name="Zheng C.-J."/>
            <person name="Schuster L."/>
            <person name="Cowan T.M."/>
            <person name="Smanski M.J."/>
            <person name="Chevrette M.G."/>
            <person name="De Carvalho L.P.S."/>
            <person name="Shen B."/>
        </authorList>
    </citation>
    <scope>NUCLEOTIDE SEQUENCE [LARGE SCALE GENOMIC DNA]</scope>
    <source>
        <strain evidence="6 7">NPDC053346</strain>
    </source>
</reference>
<comment type="subcellular location">
    <subcellularLocation>
        <location evidence="1">Membrane</location>
        <topology evidence="1">Multi-pass membrane protein</topology>
    </subcellularLocation>
</comment>
<feature type="transmembrane region" description="Helical" evidence="5">
    <location>
        <begin position="390"/>
        <end position="412"/>
    </location>
</feature>
<dbReference type="Gene3D" id="1.10.3080.10">
    <property type="entry name" value="Clc chloride channel"/>
    <property type="match status" value="1"/>
</dbReference>
<feature type="transmembrane region" description="Helical" evidence="5">
    <location>
        <begin position="287"/>
        <end position="307"/>
    </location>
</feature>
<dbReference type="Pfam" id="PF00654">
    <property type="entry name" value="Voltage_CLC"/>
    <property type="match status" value="1"/>
</dbReference>